<protein>
    <submittedName>
        <fullName evidence="2">Uncharacterized protein</fullName>
    </submittedName>
</protein>
<evidence type="ECO:0000313" key="2">
    <source>
        <dbReference type="EMBL" id="CAG9770417.1"/>
    </source>
</evidence>
<dbReference type="OrthoDB" id="6784385at2759"/>
<dbReference type="Proteomes" id="UP001152799">
    <property type="component" value="Chromosome 6"/>
</dbReference>
<dbReference type="EMBL" id="OU892282">
    <property type="protein sequence ID" value="CAG9770417.1"/>
    <property type="molecule type" value="Genomic_DNA"/>
</dbReference>
<feature type="coiled-coil region" evidence="1">
    <location>
        <begin position="13"/>
        <end position="78"/>
    </location>
</feature>
<evidence type="ECO:0000256" key="1">
    <source>
        <dbReference type="SAM" id="Coils"/>
    </source>
</evidence>
<keyword evidence="3" id="KW-1185">Reference proteome</keyword>
<gene>
    <name evidence="2" type="ORF">CEUTPL_LOCUS10870</name>
</gene>
<organism evidence="2 3">
    <name type="scientific">Ceutorhynchus assimilis</name>
    <name type="common">cabbage seed weevil</name>
    <dbReference type="NCBI Taxonomy" id="467358"/>
    <lineage>
        <taxon>Eukaryota</taxon>
        <taxon>Metazoa</taxon>
        <taxon>Ecdysozoa</taxon>
        <taxon>Arthropoda</taxon>
        <taxon>Hexapoda</taxon>
        <taxon>Insecta</taxon>
        <taxon>Pterygota</taxon>
        <taxon>Neoptera</taxon>
        <taxon>Endopterygota</taxon>
        <taxon>Coleoptera</taxon>
        <taxon>Polyphaga</taxon>
        <taxon>Cucujiformia</taxon>
        <taxon>Curculionidae</taxon>
        <taxon>Ceutorhynchinae</taxon>
        <taxon>Ceutorhynchus</taxon>
    </lineage>
</organism>
<proteinExistence type="predicted"/>
<keyword evidence="1" id="KW-0175">Coiled coil</keyword>
<evidence type="ECO:0000313" key="3">
    <source>
        <dbReference type="Proteomes" id="UP001152799"/>
    </source>
</evidence>
<dbReference type="AlphaFoldDB" id="A0A9N9QLL0"/>
<accession>A0A9N9QLL0</accession>
<reference evidence="2" key="1">
    <citation type="submission" date="2022-01" db="EMBL/GenBank/DDBJ databases">
        <authorList>
            <person name="King R."/>
        </authorList>
    </citation>
    <scope>NUCLEOTIDE SEQUENCE</scope>
</reference>
<name>A0A9N9QLL0_9CUCU</name>
<sequence>MDSVTNKQIFELLQQTSNDVQDIKQDVTNFKEEVEILKHRVEAVESENANLKKQLSFHEELIRKKNILAFKIVEAENEVLQDVVLDLLNNKLEINATLNDLDNFYRICENKKTNKARPILIKFTREVTVREIFKNVTKLRGTGISLAKDLLPEKRAESKTL</sequence>